<evidence type="ECO:0000313" key="1">
    <source>
        <dbReference type="EMBL" id="KAJ8624526.1"/>
    </source>
</evidence>
<comment type="caution">
    <text evidence="1">The sequence shown here is derived from an EMBL/GenBank/DDBJ whole genome shotgun (WGS) entry which is preliminary data.</text>
</comment>
<gene>
    <name evidence="1" type="ORF">MRB53_033056</name>
</gene>
<proteinExistence type="predicted"/>
<organism evidence="1 2">
    <name type="scientific">Persea americana</name>
    <name type="common">Avocado</name>
    <dbReference type="NCBI Taxonomy" id="3435"/>
    <lineage>
        <taxon>Eukaryota</taxon>
        <taxon>Viridiplantae</taxon>
        <taxon>Streptophyta</taxon>
        <taxon>Embryophyta</taxon>
        <taxon>Tracheophyta</taxon>
        <taxon>Spermatophyta</taxon>
        <taxon>Magnoliopsida</taxon>
        <taxon>Magnoliidae</taxon>
        <taxon>Laurales</taxon>
        <taxon>Lauraceae</taxon>
        <taxon>Persea</taxon>
    </lineage>
</organism>
<protein>
    <submittedName>
        <fullName evidence="1">Uncharacterized protein</fullName>
    </submittedName>
</protein>
<reference evidence="1 2" key="1">
    <citation type="journal article" date="2022" name="Hortic Res">
        <title>A haplotype resolved chromosomal level avocado genome allows analysis of novel avocado genes.</title>
        <authorList>
            <person name="Nath O."/>
            <person name="Fletcher S.J."/>
            <person name="Hayward A."/>
            <person name="Shaw L.M."/>
            <person name="Masouleh A.K."/>
            <person name="Furtado A."/>
            <person name="Henry R.J."/>
            <person name="Mitter N."/>
        </authorList>
    </citation>
    <scope>NUCLEOTIDE SEQUENCE [LARGE SCALE GENOMIC DNA]</scope>
    <source>
        <strain evidence="2">cv. Hass</strain>
    </source>
</reference>
<dbReference type="Proteomes" id="UP001234297">
    <property type="component" value="Chromosome 11"/>
</dbReference>
<sequence>MVASLTITFDENKYQVMLQEKQSKRTYKRPASCRSIISLGNSQNTGLTSTPRTIFFGSLGPFPLPVEETTPTKKQKTAPERVAAPTPKAVTKKPEARGNPAKP</sequence>
<keyword evidence="2" id="KW-1185">Reference proteome</keyword>
<dbReference type="EMBL" id="CM056819">
    <property type="protein sequence ID" value="KAJ8624526.1"/>
    <property type="molecule type" value="Genomic_DNA"/>
</dbReference>
<evidence type="ECO:0000313" key="2">
    <source>
        <dbReference type="Proteomes" id="UP001234297"/>
    </source>
</evidence>
<accession>A0ACC2KTP2</accession>
<name>A0ACC2KTP2_PERAE</name>